<evidence type="ECO:0000256" key="2">
    <source>
        <dbReference type="ARBA" id="ARBA00022801"/>
    </source>
</evidence>
<dbReference type="EMBL" id="JBBPDW010000001">
    <property type="protein sequence ID" value="KAK7556999.1"/>
    <property type="molecule type" value="Genomic_DNA"/>
</dbReference>
<dbReference type="Pfam" id="PF00150">
    <property type="entry name" value="Cellulase"/>
    <property type="match status" value="1"/>
</dbReference>
<evidence type="ECO:0000256" key="6">
    <source>
        <dbReference type="SAM" id="SignalP"/>
    </source>
</evidence>
<evidence type="ECO:0000256" key="4">
    <source>
        <dbReference type="ARBA" id="ARBA00023316"/>
    </source>
</evidence>
<proteinExistence type="inferred from homology"/>
<evidence type="ECO:0000256" key="3">
    <source>
        <dbReference type="ARBA" id="ARBA00023295"/>
    </source>
</evidence>
<keyword evidence="2 5" id="KW-0378">Hydrolase</keyword>
<dbReference type="PANTHER" id="PTHR31297:SF8">
    <property type="entry name" value="GLYCOSIDE HYDROLASE FAMILY 5 DOMAIN-CONTAINING PROTEIN"/>
    <property type="match status" value="1"/>
</dbReference>
<keyword evidence="9" id="KW-1185">Reference proteome</keyword>
<dbReference type="GO" id="GO:0016787">
    <property type="term" value="F:hydrolase activity"/>
    <property type="evidence" value="ECO:0007669"/>
    <property type="project" value="UniProtKB-KW"/>
</dbReference>
<accession>A0ABR1MST9</accession>
<protein>
    <submittedName>
        <fullName evidence="8">Glycoside hydrolase superfamily</fullName>
    </submittedName>
</protein>
<dbReference type="InterPro" id="IPR050386">
    <property type="entry name" value="Glycosyl_hydrolase_5"/>
</dbReference>
<evidence type="ECO:0000313" key="8">
    <source>
        <dbReference type="EMBL" id="KAK7556999.1"/>
    </source>
</evidence>
<feature type="domain" description="Glycoside hydrolase family 5" evidence="7">
    <location>
        <begin position="92"/>
        <end position="309"/>
    </location>
</feature>
<keyword evidence="6" id="KW-0732">Signal</keyword>
<feature type="signal peptide" evidence="6">
    <location>
        <begin position="1"/>
        <end position="17"/>
    </location>
</feature>
<dbReference type="Gene3D" id="3.20.20.80">
    <property type="entry name" value="Glycosidases"/>
    <property type="match status" value="2"/>
</dbReference>
<keyword evidence="4" id="KW-0961">Cell wall biogenesis/degradation</keyword>
<keyword evidence="3 5" id="KW-0326">Glycosidase</keyword>
<name>A0ABR1MST9_9PEZI</name>
<comment type="similarity">
    <text evidence="1 5">Belongs to the glycosyl hydrolase 5 (cellulase A) family.</text>
</comment>
<evidence type="ECO:0000256" key="5">
    <source>
        <dbReference type="RuleBase" id="RU361153"/>
    </source>
</evidence>
<organism evidence="8 9">
    <name type="scientific">Phyllosticta citricarpa</name>
    <dbReference type="NCBI Taxonomy" id="55181"/>
    <lineage>
        <taxon>Eukaryota</taxon>
        <taxon>Fungi</taxon>
        <taxon>Dikarya</taxon>
        <taxon>Ascomycota</taxon>
        <taxon>Pezizomycotina</taxon>
        <taxon>Dothideomycetes</taxon>
        <taxon>Dothideomycetes incertae sedis</taxon>
        <taxon>Botryosphaeriales</taxon>
        <taxon>Phyllostictaceae</taxon>
        <taxon>Phyllosticta</taxon>
    </lineage>
</organism>
<dbReference type="Proteomes" id="UP001365128">
    <property type="component" value="Unassembled WGS sequence"/>
</dbReference>
<dbReference type="InterPro" id="IPR001547">
    <property type="entry name" value="Glyco_hydro_5"/>
</dbReference>
<gene>
    <name evidence="8" type="ORF">IWX46DRAFT_654627</name>
</gene>
<comment type="caution">
    <text evidence="8">The sequence shown here is derived from an EMBL/GenBank/DDBJ whole genome shotgun (WGS) entry which is preliminary data.</text>
</comment>
<reference evidence="8 9" key="1">
    <citation type="submission" date="2024-04" db="EMBL/GenBank/DDBJ databases">
        <title>Phyllosticta paracitricarpa is synonymous to the EU quarantine fungus P. citricarpa based on phylogenomic analyses.</title>
        <authorList>
            <consortium name="Lawrence Berkeley National Laboratory"/>
            <person name="Van Ingen-Buijs V.A."/>
            <person name="Van Westerhoven A.C."/>
            <person name="Haridas S."/>
            <person name="Skiadas P."/>
            <person name="Martin F."/>
            <person name="Groenewald J.Z."/>
            <person name="Crous P.W."/>
            <person name="Seidl M.F."/>
        </authorList>
    </citation>
    <scope>NUCLEOTIDE SEQUENCE [LARGE SCALE GENOMIC DNA]</scope>
    <source>
        <strain evidence="8 9">CBS 122670</strain>
    </source>
</reference>
<sequence>MLAQYLSTALFAVSAFGAVLQERKVSFNWGSEDVRGVSLGGWLVAEPFIKPSLFKPYASQGVVDEYTLGKVLGKEKARQVLEPHWKSWITFADFLKIRAMGFNTVRIPVGFWAFESFGSPYAEGSKEYLDAAIDWARATGLKVLLDLHGAPGSQNGYDNSGQRLDNPGWLQGDTVGQTLQVISEIANQYAQPKYQDVIMGIEVLNEPAGYALDLNRIKQFERDALNIYRGVSDTTVVLHDAFQNPSSFNGWLTPWDNNTQNVVLDHHEYQVFENDLVSFSRKEHRNQVCKRNYRWLGSDKWTIVGEWTAAMTDCAYWLNGMHILQHPPFFDFPPPILSAHKHSSLTKTFCTTGVGKGARYDGTFPNSKKIGDCSPYDDISKWDQSLRDDTRRYIETQLDQFELTNGWIFWTLKTESAPEWDLYKLAEAGLFPQPLTQRKFGDGCNS</sequence>
<dbReference type="InterPro" id="IPR017853">
    <property type="entry name" value="GH"/>
</dbReference>
<feature type="chain" id="PRO_5047522272" evidence="6">
    <location>
        <begin position="18"/>
        <end position="446"/>
    </location>
</feature>
<dbReference type="PANTHER" id="PTHR31297">
    <property type="entry name" value="GLUCAN ENDO-1,6-BETA-GLUCOSIDASE B"/>
    <property type="match status" value="1"/>
</dbReference>
<dbReference type="SUPFAM" id="SSF51445">
    <property type="entry name" value="(Trans)glycosidases"/>
    <property type="match status" value="1"/>
</dbReference>
<evidence type="ECO:0000256" key="1">
    <source>
        <dbReference type="ARBA" id="ARBA00005641"/>
    </source>
</evidence>
<evidence type="ECO:0000259" key="7">
    <source>
        <dbReference type="Pfam" id="PF00150"/>
    </source>
</evidence>
<evidence type="ECO:0000313" key="9">
    <source>
        <dbReference type="Proteomes" id="UP001365128"/>
    </source>
</evidence>